<dbReference type="EMBL" id="JACEZS010000014">
    <property type="protein sequence ID" value="MBA5606937.1"/>
    <property type="molecule type" value="Genomic_DNA"/>
</dbReference>
<dbReference type="PROSITE" id="PS50293">
    <property type="entry name" value="TPR_REGION"/>
    <property type="match status" value="1"/>
</dbReference>
<dbReference type="PROSITE" id="PS50005">
    <property type="entry name" value="TPR"/>
    <property type="match status" value="2"/>
</dbReference>
<feature type="chain" id="PRO_5031513013" evidence="2">
    <location>
        <begin position="22"/>
        <end position="263"/>
    </location>
</feature>
<keyword evidence="2" id="KW-0732">Signal</keyword>
<evidence type="ECO:0000313" key="3">
    <source>
        <dbReference type="EMBL" id="MBA5606937.1"/>
    </source>
</evidence>
<evidence type="ECO:0000313" key="4">
    <source>
        <dbReference type="Proteomes" id="UP000566711"/>
    </source>
</evidence>
<dbReference type="Proteomes" id="UP000566711">
    <property type="component" value="Unassembled WGS sequence"/>
</dbReference>
<sequence>MPNLKPIVVAVAGAAMLSACGSPAVRQSLQVQGVQRVSQSTEQSAASWYRLGKYHQERGQLSLALGAYAQSLALDAGQLDARNAVAAIDAQQGRLADARDALQRLVADYPGEAQPLNNLGYVYYLMGDYPAAIATLQRAVALEPNGRAYYNLVQAQTAARAGAPASALATATPVSAPAAAAAPGATPAVTAPATEVAPSRMELVQLAPQVLELKLRASQSIATVPALPAAAPVALAAPPVRIAVPAAAPPVAAPPAPAPGPVS</sequence>
<dbReference type="Gene3D" id="1.25.40.10">
    <property type="entry name" value="Tetratricopeptide repeat domain"/>
    <property type="match status" value="1"/>
</dbReference>
<organism evidence="3 4">
    <name type="scientific">Rugamonas fusca</name>
    <dbReference type="NCBI Taxonomy" id="2758568"/>
    <lineage>
        <taxon>Bacteria</taxon>
        <taxon>Pseudomonadati</taxon>
        <taxon>Pseudomonadota</taxon>
        <taxon>Betaproteobacteria</taxon>
        <taxon>Burkholderiales</taxon>
        <taxon>Oxalobacteraceae</taxon>
        <taxon>Telluria group</taxon>
        <taxon>Rugamonas</taxon>
    </lineage>
</organism>
<comment type="caution">
    <text evidence="3">The sequence shown here is derived from an EMBL/GenBank/DDBJ whole genome shotgun (WGS) entry which is preliminary data.</text>
</comment>
<accession>A0A7W2EJ71</accession>
<name>A0A7W2EJ71_9BURK</name>
<reference evidence="3 4" key="1">
    <citation type="submission" date="2020-07" db="EMBL/GenBank/DDBJ databases">
        <title>Novel species isolated from subtropical streams in China.</title>
        <authorList>
            <person name="Lu H."/>
        </authorList>
    </citation>
    <scope>NUCLEOTIDE SEQUENCE [LARGE SCALE GENOMIC DNA]</scope>
    <source>
        <strain evidence="3 4">FT3S</strain>
    </source>
</reference>
<feature type="repeat" description="TPR" evidence="1">
    <location>
        <begin position="113"/>
        <end position="146"/>
    </location>
</feature>
<protein>
    <submittedName>
        <fullName evidence="3">Tetratricopeptide repeat protein</fullName>
    </submittedName>
</protein>
<dbReference type="PROSITE" id="PS51257">
    <property type="entry name" value="PROKAR_LIPOPROTEIN"/>
    <property type="match status" value="1"/>
</dbReference>
<feature type="repeat" description="TPR" evidence="1">
    <location>
        <begin position="45"/>
        <end position="78"/>
    </location>
</feature>
<dbReference type="InterPro" id="IPR019734">
    <property type="entry name" value="TPR_rpt"/>
</dbReference>
<proteinExistence type="predicted"/>
<keyword evidence="4" id="KW-1185">Reference proteome</keyword>
<feature type="non-terminal residue" evidence="3">
    <location>
        <position position="263"/>
    </location>
</feature>
<dbReference type="Pfam" id="PF14559">
    <property type="entry name" value="TPR_19"/>
    <property type="match status" value="1"/>
</dbReference>
<feature type="signal peptide" evidence="2">
    <location>
        <begin position="1"/>
        <end position="21"/>
    </location>
</feature>
<dbReference type="SUPFAM" id="SSF48452">
    <property type="entry name" value="TPR-like"/>
    <property type="match status" value="1"/>
</dbReference>
<dbReference type="RefSeq" id="WP_182219171.1">
    <property type="nucleotide sequence ID" value="NZ_JACEZS010000014.1"/>
</dbReference>
<keyword evidence="1" id="KW-0802">TPR repeat</keyword>
<dbReference type="AlphaFoldDB" id="A0A7W2EJ71"/>
<evidence type="ECO:0000256" key="1">
    <source>
        <dbReference type="PROSITE-ProRule" id="PRU00339"/>
    </source>
</evidence>
<dbReference type="SMART" id="SM00028">
    <property type="entry name" value="TPR"/>
    <property type="match status" value="2"/>
</dbReference>
<dbReference type="InterPro" id="IPR011990">
    <property type="entry name" value="TPR-like_helical_dom_sf"/>
</dbReference>
<gene>
    <name evidence="3" type="ORF">H3H36_16390</name>
</gene>
<evidence type="ECO:0000256" key="2">
    <source>
        <dbReference type="SAM" id="SignalP"/>
    </source>
</evidence>